<keyword evidence="1" id="KW-0472">Membrane</keyword>
<feature type="transmembrane region" description="Helical" evidence="1">
    <location>
        <begin position="38"/>
        <end position="57"/>
    </location>
</feature>
<dbReference type="AlphaFoldDB" id="A0A1H7PBP9"/>
<protein>
    <recommendedName>
        <fullName evidence="4">DUF3021 domain-containing protein</fullName>
    </recommendedName>
</protein>
<evidence type="ECO:0008006" key="4">
    <source>
        <dbReference type="Google" id="ProtNLM"/>
    </source>
</evidence>
<evidence type="ECO:0000256" key="1">
    <source>
        <dbReference type="SAM" id="Phobius"/>
    </source>
</evidence>
<feature type="transmembrane region" description="Helical" evidence="1">
    <location>
        <begin position="96"/>
        <end position="114"/>
    </location>
</feature>
<evidence type="ECO:0000313" key="3">
    <source>
        <dbReference type="Proteomes" id="UP000199081"/>
    </source>
</evidence>
<reference evidence="3" key="1">
    <citation type="submission" date="2016-10" db="EMBL/GenBank/DDBJ databases">
        <authorList>
            <person name="Varghese N."/>
            <person name="Submissions S."/>
        </authorList>
    </citation>
    <scope>NUCLEOTIDE SEQUENCE [LARGE SCALE GENOMIC DNA]</scope>
    <source>
        <strain evidence="3">DSM 19183</strain>
    </source>
</reference>
<dbReference type="RefSeq" id="WP_091482914.1">
    <property type="nucleotide sequence ID" value="NZ_BJYC01000023.1"/>
</dbReference>
<keyword evidence="3" id="KW-1185">Reference proteome</keyword>
<feature type="transmembrane region" description="Helical" evidence="1">
    <location>
        <begin position="12"/>
        <end position="32"/>
    </location>
</feature>
<keyword evidence="1" id="KW-0812">Transmembrane</keyword>
<sequence>MIKDFISSYMNTMTFVFSVVVLLNAALDYFQIINIGNVSLSVLLLAVIIILLCLVSYGTSYLSVKSARVYHVINCGFQLIIFNLVISLFGTFDNSVAGLMMNTVLFIGIYYFSVQRRKRELRQLAQAINHQLAK</sequence>
<dbReference type="STRING" id="426702.SAMN04488099_11915"/>
<keyword evidence="1" id="KW-1133">Transmembrane helix</keyword>
<proteinExistence type="predicted"/>
<organism evidence="2 3">
    <name type="scientific">Alkalibacterium pelagium</name>
    <dbReference type="NCBI Taxonomy" id="426702"/>
    <lineage>
        <taxon>Bacteria</taxon>
        <taxon>Bacillati</taxon>
        <taxon>Bacillota</taxon>
        <taxon>Bacilli</taxon>
        <taxon>Lactobacillales</taxon>
        <taxon>Carnobacteriaceae</taxon>
        <taxon>Alkalibacterium</taxon>
    </lineage>
</organism>
<dbReference type="EMBL" id="FNZU01000019">
    <property type="protein sequence ID" value="SEL33173.1"/>
    <property type="molecule type" value="Genomic_DNA"/>
</dbReference>
<name>A0A1H7PBP9_9LACT</name>
<dbReference type="Proteomes" id="UP000199081">
    <property type="component" value="Unassembled WGS sequence"/>
</dbReference>
<evidence type="ECO:0000313" key="2">
    <source>
        <dbReference type="EMBL" id="SEL33173.1"/>
    </source>
</evidence>
<feature type="transmembrane region" description="Helical" evidence="1">
    <location>
        <begin position="69"/>
        <end position="90"/>
    </location>
</feature>
<gene>
    <name evidence="2" type="ORF">SAMN04488099_11915</name>
</gene>
<accession>A0A1H7PBP9</accession>